<keyword evidence="1" id="KW-0732">Signal</keyword>
<dbReference type="EMBL" id="RCYZ01000001">
    <property type="protein sequence ID" value="TPG72469.1"/>
    <property type="molecule type" value="Genomic_DNA"/>
</dbReference>
<feature type="chain" id="PRO_5021376605" evidence="1">
    <location>
        <begin position="46"/>
        <end position="647"/>
    </location>
</feature>
<sequence length="647" mass="68670">MQKLLNTQQSASYLLLRRLFTGSKATLLALVALVLFIGSASQANAQNSGFYKNFEVFNGTYYYTLSNGGGSAPAFPNNNSFPGTYAQGSQLLLDAEANTFENSGKNVQKAQFSYRVYPKDAANKGNFITLPLTLAEAVESPQFPGSFNKKWINSNTKPDLLAFTSGKGTYTLELYFDGNVNDGTKIFDSNNGNNYKADFEVTGNAPAQWTGNAGQDWFNAANWSPQTVPDANTDVTIPAGTSNIPKIFNGKLGPAQVRSLRIGTNGTPGARALILAGTDQSDPVNGQSKGELRVYGNFFALTGGFSQEPNSTFVLAGGDQEFDGATFIDVRIEGGGTKSLTNRMDIKGVLTFVNGVLKTPTLDPSNNSVDLIYDPNNIGTGNQIVGETATSYVQGFLRSLNRTIVQNAANTFNNIGVVLTPNGGSPGVVSVTRLTGFTYKGVGTSQSIQRSFTFSATGISGTPSFSLGFRYLDNELNGITESNLVLFRAQNGFVPFRPLAKTTIDAANNLLVRSNIEGVTNDGVNTLLGVFTLGDATNPLPVTLTSFAAVAQGPDALLSWTTAQELNNAGFEVQVSTDGTAFAKLGFVAAASPNSSEARAYQFRDATAGKQGTRFYRLRQLDTDGKESFFAPQSLAFGGALAASAQA</sequence>
<organism evidence="2 3">
    <name type="scientific">Hymenobacter nivis</name>
    <dbReference type="NCBI Taxonomy" id="1850093"/>
    <lineage>
        <taxon>Bacteria</taxon>
        <taxon>Pseudomonadati</taxon>
        <taxon>Bacteroidota</taxon>
        <taxon>Cytophagia</taxon>
        <taxon>Cytophagales</taxon>
        <taxon>Hymenobacteraceae</taxon>
        <taxon>Hymenobacter</taxon>
    </lineage>
</organism>
<accession>A0A502HCG9</accession>
<evidence type="ECO:0000313" key="2">
    <source>
        <dbReference type="EMBL" id="TPG72469.1"/>
    </source>
</evidence>
<comment type="caution">
    <text evidence="2">The sequence shown here is derived from an EMBL/GenBank/DDBJ whole genome shotgun (WGS) entry which is preliminary data.</text>
</comment>
<evidence type="ECO:0000256" key="1">
    <source>
        <dbReference type="SAM" id="SignalP"/>
    </source>
</evidence>
<feature type="signal peptide" evidence="1">
    <location>
        <begin position="1"/>
        <end position="45"/>
    </location>
</feature>
<name>A0A502HCG9_9BACT</name>
<gene>
    <name evidence="2" type="ORF">EAH73_04390</name>
</gene>
<protein>
    <submittedName>
        <fullName evidence="2">Uncharacterized protein</fullName>
    </submittedName>
</protein>
<feature type="non-terminal residue" evidence="2">
    <location>
        <position position="647"/>
    </location>
</feature>
<dbReference type="AlphaFoldDB" id="A0A502HCG9"/>
<keyword evidence="3" id="KW-1185">Reference proteome</keyword>
<proteinExistence type="predicted"/>
<evidence type="ECO:0000313" key="3">
    <source>
        <dbReference type="Proteomes" id="UP000317646"/>
    </source>
</evidence>
<reference evidence="2 3" key="1">
    <citation type="journal article" date="2019" name="Environ. Microbiol.">
        <title>Species interactions and distinct microbial communities in high Arctic permafrost affected cryosols are associated with the CH4 and CO2 gas fluxes.</title>
        <authorList>
            <person name="Altshuler I."/>
            <person name="Hamel J."/>
            <person name="Turney S."/>
            <person name="Magnuson E."/>
            <person name="Levesque R."/>
            <person name="Greer C."/>
            <person name="Whyte L.G."/>
        </authorList>
    </citation>
    <scope>NUCLEOTIDE SEQUENCE [LARGE SCALE GENOMIC DNA]</scope>
    <source>
        <strain evidence="2 3">S9.2P</strain>
    </source>
</reference>
<dbReference type="Proteomes" id="UP000317646">
    <property type="component" value="Unassembled WGS sequence"/>
</dbReference>